<dbReference type="Gene3D" id="3.30.360.10">
    <property type="entry name" value="Dihydrodipicolinate Reductase, domain 2"/>
    <property type="match status" value="1"/>
</dbReference>
<dbReference type="AlphaFoldDB" id="A0A6J4V1T4"/>
<feature type="domain" description="GFO/IDH/MocA-like oxidoreductase" evidence="1">
    <location>
        <begin position="21"/>
        <end position="158"/>
    </location>
</feature>
<accession>A0A6J4V1T4</accession>
<sequence length="253" mass="26603">MADERGKLLLVAPAVMVTQRFRWLKQIVAGGRIGRPTLVTAQLAGMGPAGWRTYTGDPAVFYGPGVGPLIDTGVYLLHAITGLLGPARRVQALTGIAIPEREVAIERLAGQRIAVTTPDHILLQLDFGGATFAQILSSFAVPRSKAPVLELHGTEGSVSIGIEHWYDADGPVDLFVRDGGPLGVEGWLDEVAPPVPGPSSNVIASGLPHFAACLDGTEQPILTAAHATHVLEIMLKAGEAADAGRTLELETTF</sequence>
<dbReference type="Pfam" id="PF22725">
    <property type="entry name" value="GFO_IDH_MocA_C3"/>
    <property type="match status" value="1"/>
</dbReference>
<protein>
    <recommendedName>
        <fullName evidence="1">GFO/IDH/MocA-like oxidoreductase domain-containing protein</fullName>
    </recommendedName>
</protein>
<dbReference type="InterPro" id="IPR055170">
    <property type="entry name" value="GFO_IDH_MocA-like_dom"/>
</dbReference>
<evidence type="ECO:0000313" key="2">
    <source>
        <dbReference type="EMBL" id="CAA9565622.1"/>
    </source>
</evidence>
<organism evidence="2">
    <name type="scientific">uncultured Thermomicrobiales bacterium</name>
    <dbReference type="NCBI Taxonomy" id="1645740"/>
    <lineage>
        <taxon>Bacteria</taxon>
        <taxon>Pseudomonadati</taxon>
        <taxon>Thermomicrobiota</taxon>
        <taxon>Thermomicrobia</taxon>
        <taxon>Thermomicrobiales</taxon>
        <taxon>environmental samples</taxon>
    </lineage>
</organism>
<proteinExistence type="predicted"/>
<reference evidence="2" key="1">
    <citation type="submission" date="2020-02" db="EMBL/GenBank/DDBJ databases">
        <authorList>
            <person name="Meier V. D."/>
        </authorList>
    </citation>
    <scope>NUCLEOTIDE SEQUENCE</scope>
    <source>
        <strain evidence="2">AVDCRST_MAG49</strain>
    </source>
</reference>
<evidence type="ECO:0000259" key="1">
    <source>
        <dbReference type="Pfam" id="PF22725"/>
    </source>
</evidence>
<name>A0A6J4V1T4_9BACT</name>
<dbReference type="EMBL" id="CADCWG010000202">
    <property type="protein sequence ID" value="CAA9565622.1"/>
    <property type="molecule type" value="Genomic_DNA"/>
</dbReference>
<gene>
    <name evidence="2" type="ORF">AVDCRST_MAG49-3031</name>
</gene>
<dbReference type="SUPFAM" id="SSF55347">
    <property type="entry name" value="Glyceraldehyde-3-phosphate dehydrogenase-like, C-terminal domain"/>
    <property type="match status" value="1"/>
</dbReference>